<sequence length="157" mass="17926">MERQFTQHLADNLLSFAEGGNWTDVSLLETLQTVSLEEALTVTPGSPNTIAGLVSHLLYWNQILLQRLAGENPEIPDSNGFDLRIPGNETEWQDLIREAHESFKALGYAMEEFPEQNLDTNTKDRHSTYRHNFFGIVEHAYYHLGQIVILKHLVKAH</sequence>
<gene>
    <name evidence="2" type="ORF">FPE01S_03_00900</name>
</gene>
<comment type="caution">
    <text evidence="2">The sequence shown here is derived from an EMBL/GenBank/DDBJ whole genome shotgun (WGS) entry which is preliminary data.</text>
</comment>
<proteinExistence type="predicted"/>
<dbReference type="InterPro" id="IPR034660">
    <property type="entry name" value="DinB/YfiT-like"/>
</dbReference>
<dbReference type="InterPro" id="IPR024775">
    <property type="entry name" value="DinB-like"/>
</dbReference>
<dbReference type="Pfam" id="PF12867">
    <property type="entry name" value="DinB_2"/>
    <property type="match status" value="1"/>
</dbReference>
<feature type="domain" description="DinB-like" evidence="1">
    <location>
        <begin position="27"/>
        <end position="147"/>
    </location>
</feature>
<dbReference type="AlphaFoldDB" id="A0A0E9N3W0"/>
<evidence type="ECO:0000313" key="3">
    <source>
        <dbReference type="Proteomes" id="UP000033121"/>
    </source>
</evidence>
<dbReference type="Gene3D" id="1.20.120.450">
    <property type="entry name" value="dinb family like domain"/>
    <property type="match status" value="1"/>
</dbReference>
<dbReference type="STRING" id="1220578.FPE01S_03_00900"/>
<evidence type="ECO:0000259" key="1">
    <source>
        <dbReference type="Pfam" id="PF12867"/>
    </source>
</evidence>
<accession>A0A0E9N3W0</accession>
<dbReference type="RefSeq" id="WP_046370028.1">
    <property type="nucleotide sequence ID" value="NZ_BBWV01000003.1"/>
</dbReference>
<evidence type="ECO:0000313" key="2">
    <source>
        <dbReference type="EMBL" id="GAO44050.1"/>
    </source>
</evidence>
<name>A0A0E9N3W0_9BACT</name>
<dbReference type="OrthoDB" id="9814103at2"/>
<organism evidence="2 3">
    <name type="scientific">Flavihumibacter petaseus NBRC 106054</name>
    <dbReference type="NCBI Taxonomy" id="1220578"/>
    <lineage>
        <taxon>Bacteria</taxon>
        <taxon>Pseudomonadati</taxon>
        <taxon>Bacteroidota</taxon>
        <taxon>Chitinophagia</taxon>
        <taxon>Chitinophagales</taxon>
        <taxon>Chitinophagaceae</taxon>
        <taxon>Flavihumibacter</taxon>
    </lineage>
</organism>
<dbReference type="Proteomes" id="UP000033121">
    <property type="component" value="Unassembled WGS sequence"/>
</dbReference>
<protein>
    <recommendedName>
        <fullName evidence="1">DinB-like domain-containing protein</fullName>
    </recommendedName>
</protein>
<dbReference type="EMBL" id="BBWV01000003">
    <property type="protein sequence ID" value="GAO44050.1"/>
    <property type="molecule type" value="Genomic_DNA"/>
</dbReference>
<keyword evidence="3" id="KW-1185">Reference proteome</keyword>
<reference evidence="2 3" key="1">
    <citation type="submission" date="2015-04" db="EMBL/GenBank/DDBJ databases">
        <title>Whole genome shotgun sequence of Flavihumibacter petaseus NBRC 106054.</title>
        <authorList>
            <person name="Miyazawa S."/>
            <person name="Hosoyama A."/>
            <person name="Hashimoto M."/>
            <person name="Noguchi M."/>
            <person name="Tsuchikane K."/>
            <person name="Ohji S."/>
            <person name="Yamazoe A."/>
            <person name="Ichikawa N."/>
            <person name="Kimura A."/>
            <person name="Fujita N."/>
        </authorList>
    </citation>
    <scope>NUCLEOTIDE SEQUENCE [LARGE SCALE GENOMIC DNA]</scope>
    <source>
        <strain evidence="2 3">NBRC 106054</strain>
    </source>
</reference>
<dbReference type="SUPFAM" id="SSF109854">
    <property type="entry name" value="DinB/YfiT-like putative metalloenzymes"/>
    <property type="match status" value="1"/>
</dbReference>